<comment type="caution">
    <text evidence="5">The sequence shown here is derived from an EMBL/GenBank/DDBJ whole genome shotgun (WGS) entry which is preliminary data.</text>
</comment>
<dbReference type="PROSITE" id="PS00624">
    <property type="entry name" value="GMC_OXRED_2"/>
    <property type="match status" value="1"/>
</dbReference>
<name>A0AAW0GA73_9APHY</name>
<evidence type="ECO:0000256" key="3">
    <source>
        <dbReference type="PIRSR" id="PIRSR000137-2"/>
    </source>
</evidence>
<feature type="binding site" evidence="3">
    <location>
        <begin position="533"/>
        <end position="534"/>
    </location>
    <ligand>
        <name>FAD</name>
        <dbReference type="ChEBI" id="CHEBI:57692"/>
    </ligand>
</feature>
<dbReference type="SUPFAM" id="SSF51905">
    <property type="entry name" value="FAD/NAD(P)-binding domain"/>
    <property type="match status" value="1"/>
</dbReference>
<organism evidence="5 6">
    <name type="scientific">Cerrena zonata</name>
    <dbReference type="NCBI Taxonomy" id="2478898"/>
    <lineage>
        <taxon>Eukaryota</taxon>
        <taxon>Fungi</taxon>
        <taxon>Dikarya</taxon>
        <taxon>Basidiomycota</taxon>
        <taxon>Agaricomycotina</taxon>
        <taxon>Agaricomycetes</taxon>
        <taxon>Polyporales</taxon>
        <taxon>Cerrenaceae</taxon>
        <taxon>Cerrena</taxon>
    </lineage>
</organism>
<dbReference type="EMBL" id="JASBNA010000010">
    <property type="protein sequence ID" value="KAK7688559.1"/>
    <property type="molecule type" value="Genomic_DNA"/>
</dbReference>
<evidence type="ECO:0000259" key="4">
    <source>
        <dbReference type="PROSITE" id="PS00624"/>
    </source>
</evidence>
<evidence type="ECO:0000313" key="5">
    <source>
        <dbReference type="EMBL" id="KAK7688559.1"/>
    </source>
</evidence>
<dbReference type="GO" id="GO:0050660">
    <property type="term" value="F:flavin adenine dinucleotide binding"/>
    <property type="evidence" value="ECO:0007669"/>
    <property type="project" value="InterPro"/>
</dbReference>
<dbReference type="AlphaFoldDB" id="A0AAW0GA73"/>
<dbReference type="InterPro" id="IPR036188">
    <property type="entry name" value="FAD/NAD-bd_sf"/>
</dbReference>
<dbReference type="Gene3D" id="3.50.50.60">
    <property type="entry name" value="FAD/NAD(P)-binding domain"/>
    <property type="match status" value="1"/>
</dbReference>
<proteinExistence type="inferred from homology"/>
<dbReference type="InterPro" id="IPR000172">
    <property type="entry name" value="GMC_OxRdtase_N"/>
</dbReference>
<keyword evidence="3" id="KW-0274">FAD</keyword>
<keyword evidence="3" id="KW-0285">Flavoprotein</keyword>
<evidence type="ECO:0000313" key="6">
    <source>
        <dbReference type="Proteomes" id="UP001385951"/>
    </source>
</evidence>
<dbReference type="PIRSF" id="PIRSF000137">
    <property type="entry name" value="Alcohol_oxidase"/>
    <property type="match status" value="1"/>
</dbReference>
<keyword evidence="6" id="KW-1185">Reference proteome</keyword>
<dbReference type="PANTHER" id="PTHR11552">
    <property type="entry name" value="GLUCOSE-METHANOL-CHOLINE GMC OXIDOREDUCTASE"/>
    <property type="match status" value="1"/>
</dbReference>
<dbReference type="InterPro" id="IPR012132">
    <property type="entry name" value="GMC_OxRdtase"/>
</dbReference>
<accession>A0AAW0GA73</accession>
<feature type="domain" description="Glucose-methanol-choline oxidoreductase N-terminal" evidence="4">
    <location>
        <begin position="273"/>
        <end position="287"/>
    </location>
</feature>
<dbReference type="Gene3D" id="3.30.560.10">
    <property type="entry name" value="Glucose Oxidase, domain 3"/>
    <property type="match status" value="1"/>
</dbReference>
<feature type="binding site" evidence="3">
    <location>
        <position position="230"/>
    </location>
    <ligand>
        <name>FAD</name>
        <dbReference type="ChEBI" id="CHEBI:57692"/>
    </ligand>
</feature>
<comment type="similarity">
    <text evidence="2">Belongs to the GMC oxidoreductase family.</text>
</comment>
<gene>
    <name evidence="5" type="ORF">QCA50_008097</name>
</gene>
<evidence type="ECO:0000256" key="1">
    <source>
        <dbReference type="ARBA" id="ARBA00001974"/>
    </source>
</evidence>
<dbReference type="GO" id="GO:0016614">
    <property type="term" value="F:oxidoreductase activity, acting on CH-OH group of donors"/>
    <property type="evidence" value="ECO:0007669"/>
    <property type="project" value="InterPro"/>
</dbReference>
<dbReference type="PANTHER" id="PTHR11552:SF78">
    <property type="entry name" value="GLUCOSE-METHANOL-CHOLINE OXIDOREDUCTASE N-TERMINAL DOMAIN-CONTAINING PROTEIN"/>
    <property type="match status" value="1"/>
</dbReference>
<protein>
    <recommendedName>
        <fullName evidence="4">Glucose-methanol-choline oxidoreductase N-terminal domain-containing protein</fullName>
    </recommendedName>
</protein>
<comment type="cofactor">
    <cofactor evidence="1 3">
        <name>FAD</name>
        <dbReference type="ChEBI" id="CHEBI:57692"/>
    </cofactor>
</comment>
<dbReference type="Pfam" id="PF00732">
    <property type="entry name" value="GMC_oxred_N"/>
    <property type="match status" value="1"/>
</dbReference>
<reference evidence="5 6" key="1">
    <citation type="submission" date="2022-09" db="EMBL/GenBank/DDBJ databases">
        <authorList>
            <person name="Palmer J.M."/>
        </authorList>
    </citation>
    <scope>NUCLEOTIDE SEQUENCE [LARGE SCALE GENOMIC DNA]</scope>
    <source>
        <strain evidence="5 6">DSM 7382</strain>
    </source>
</reference>
<feature type="binding site" evidence="3">
    <location>
        <begin position="15"/>
        <end position="16"/>
    </location>
    <ligand>
        <name>FAD</name>
        <dbReference type="ChEBI" id="CHEBI:57692"/>
    </ligand>
</feature>
<dbReference type="InterPro" id="IPR007867">
    <property type="entry name" value="GMC_OxRtase_C"/>
</dbReference>
<dbReference type="Pfam" id="PF05199">
    <property type="entry name" value="GMC_oxred_C"/>
    <property type="match status" value="1"/>
</dbReference>
<dbReference type="Proteomes" id="UP001385951">
    <property type="component" value="Unassembled WGS sequence"/>
</dbReference>
<dbReference type="SUPFAM" id="SSF54373">
    <property type="entry name" value="FAD-linked reductases, C-terminal domain"/>
    <property type="match status" value="1"/>
</dbReference>
<sequence>MSSSEYDLIFAGGGTTACVTAGRLLTANPDLRILIVEAGPHTQDDLAHTQPARFTAHLLPDSKTVRVYRAKESETLGGRAIVVHTGGCIGGGSSVNFAMYTRGSASDYDDWSMKHNNSGWSTKDLIPLLQKSETFQALPNQPTHGYSGPIKVSYGGATSNIGNDFLEVAAAYDKGRKFLDDPNGLYSCNTYGRWPKWINSENGKRSDTACHFLYPHINKRNLDIVVGCLVKRIVFQDGKAVGIEYLRDTTVHQGISRDTIIATAKEFVVLSAGSFGTPAILERSGIGSGDLHKKLGIQTIVDLPGVGENYQDHCGVFPGYFASDESHTLDGIARGDEDELHKWTSQWLADGSGFIAHNGIDAGIKLRPTDEELEKIGPAFAKKWEAFFANALDKPALWLGPMVRLIGDYSLAPHRKFFNLLFIAGYPSARGHVHITSADDVFSQLDFQPGYLVPPEDKELFIWGYKKTREYARRMKCYRGEYALYHPSFAEGSDAACKEDAMPVPADAPDIVYTKEDDKAIWKYLQEQLSTTWHSIGTCAMKPRPEDGVVDSRLNVHGVHGLKIADLSICPENVGANTYSTALVVGEKAAIIIAEDLGIRGI</sequence>
<evidence type="ECO:0000256" key="2">
    <source>
        <dbReference type="ARBA" id="ARBA00010790"/>
    </source>
</evidence>